<feature type="compositionally biased region" description="Low complexity" evidence="1">
    <location>
        <begin position="139"/>
        <end position="159"/>
    </location>
</feature>
<organism evidence="3 4">
    <name type="scientific">Anatilimnocola aggregata</name>
    <dbReference type="NCBI Taxonomy" id="2528021"/>
    <lineage>
        <taxon>Bacteria</taxon>
        <taxon>Pseudomonadati</taxon>
        <taxon>Planctomycetota</taxon>
        <taxon>Planctomycetia</taxon>
        <taxon>Pirellulales</taxon>
        <taxon>Pirellulaceae</taxon>
        <taxon>Anatilimnocola</taxon>
    </lineage>
</organism>
<dbReference type="AlphaFoldDB" id="A0A517YNU7"/>
<keyword evidence="2" id="KW-0732">Signal</keyword>
<feature type="compositionally biased region" description="Polar residues" evidence="1">
    <location>
        <begin position="103"/>
        <end position="112"/>
    </location>
</feature>
<feature type="compositionally biased region" description="Basic and acidic residues" evidence="1">
    <location>
        <begin position="44"/>
        <end position="90"/>
    </location>
</feature>
<dbReference type="Proteomes" id="UP000315017">
    <property type="component" value="Chromosome"/>
</dbReference>
<feature type="region of interest" description="Disordered" evidence="1">
    <location>
        <begin position="40"/>
        <end position="177"/>
    </location>
</feature>
<reference evidence="3 4" key="1">
    <citation type="submission" date="2019-02" db="EMBL/GenBank/DDBJ databases">
        <title>Deep-cultivation of Planctomycetes and their phenomic and genomic characterization uncovers novel biology.</title>
        <authorList>
            <person name="Wiegand S."/>
            <person name="Jogler M."/>
            <person name="Boedeker C."/>
            <person name="Pinto D."/>
            <person name="Vollmers J."/>
            <person name="Rivas-Marin E."/>
            <person name="Kohn T."/>
            <person name="Peeters S.H."/>
            <person name="Heuer A."/>
            <person name="Rast P."/>
            <person name="Oberbeckmann S."/>
            <person name="Bunk B."/>
            <person name="Jeske O."/>
            <person name="Meyerdierks A."/>
            <person name="Storesund J.E."/>
            <person name="Kallscheuer N."/>
            <person name="Luecker S."/>
            <person name="Lage O.M."/>
            <person name="Pohl T."/>
            <person name="Merkel B.J."/>
            <person name="Hornburger P."/>
            <person name="Mueller R.-W."/>
            <person name="Bruemmer F."/>
            <person name="Labrenz M."/>
            <person name="Spormann A.M."/>
            <person name="Op den Camp H."/>
            <person name="Overmann J."/>
            <person name="Amann R."/>
            <person name="Jetten M.S.M."/>
            <person name="Mascher T."/>
            <person name="Medema M.H."/>
            <person name="Devos D.P."/>
            <person name="Kaster A.-K."/>
            <person name="Ovreas L."/>
            <person name="Rohde M."/>
            <person name="Galperin M.Y."/>
            <person name="Jogler C."/>
        </authorList>
    </citation>
    <scope>NUCLEOTIDE SEQUENCE [LARGE SCALE GENOMIC DNA]</scope>
    <source>
        <strain evidence="3 4">ETA_A8</strain>
    </source>
</reference>
<feature type="chain" id="PRO_5021960644" evidence="2">
    <location>
        <begin position="23"/>
        <end position="227"/>
    </location>
</feature>
<dbReference type="EMBL" id="CP036274">
    <property type="protein sequence ID" value="QDU31897.1"/>
    <property type="molecule type" value="Genomic_DNA"/>
</dbReference>
<dbReference type="KEGG" id="aagg:ETAA8_70590"/>
<gene>
    <name evidence="3" type="ORF">ETAA8_70590</name>
</gene>
<evidence type="ECO:0000256" key="1">
    <source>
        <dbReference type="SAM" id="MobiDB-lite"/>
    </source>
</evidence>
<feature type="compositionally biased region" description="Polar residues" evidence="1">
    <location>
        <begin position="160"/>
        <end position="174"/>
    </location>
</feature>
<dbReference type="RefSeq" id="WP_145099821.1">
    <property type="nucleotide sequence ID" value="NZ_CP036274.1"/>
</dbReference>
<feature type="signal peptide" evidence="2">
    <location>
        <begin position="1"/>
        <end position="22"/>
    </location>
</feature>
<dbReference type="OrthoDB" id="277548at2"/>
<accession>A0A517YNU7</accession>
<name>A0A517YNU7_9BACT</name>
<proteinExistence type="predicted"/>
<sequence length="227" mass="25217" precursor="true">MNRKQQLASWLLFAILAPVLFAQQKSLDEQLLDDLKPPAAKVKAPAEKKAVDEKPASKLDDALRRELEGEDIGQEKKEEHPMVKLGREMRQVQQRIGARDTAEGTQQMQRAISAQLAGLIEQAKNKPQGNKSEDGKPGSGSSQSGTESGSVSSPPGQQSTQRLEQADQTQQAQMNEVKDALRRIWGHLPEKERDEMIGALGEQFLPKYERLIEAFYKRLAESPPPGQ</sequence>
<protein>
    <submittedName>
        <fullName evidence="3">Uncharacterized protein</fullName>
    </submittedName>
</protein>
<keyword evidence="4" id="KW-1185">Reference proteome</keyword>
<evidence type="ECO:0000313" key="3">
    <source>
        <dbReference type="EMBL" id="QDU31897.1"/>
    </source>
</evidence>
<evidence type="ECO:0000313" key="4">
    <source>
        <dbReference type="Proteomes" id="UP000315017"/>
    </source>
</evidence>
<evidence type="ECO:0000256" key="2">
    <source>
        <dbReference type="SAM" id="SignalP"/>
    </source>
</evidence>